<dbReference type="PANTHER" id="PTHR33420">
    <property type="entry name" value="FIMBRIAL SUBUNIT ELFA-RELATED"/>
    <property type="match status" value="1"/>
</dbReference>
<proteinExistence type="inferred from homology"/>
<keyword evidence="3" id="KW-0281">Fimbrium</keyword>
<dbReference type="AlphaFoldDB" id="A0ABD7NNP9"/>
<name>A0ABD7NNP9_KLEPN</name>
<comment type="caution">
    <text evidence="5">The sequence shown here is derived from an EMBL/GenBank/DDBJ whole genome shotgun (WGS) entry which is preliminary data.</text>
</comment>
<gene>
    <name evidence="5" type="primary">fimH_1</name>
    <name evidence="5" type="ORF">SAMEA3649733_02809</name>
</gene>
<dbReference type="InterPro" id="IPR015243">
    <property type="entry name" value="FimH_man-bd"/>
</dbReference>
<feature type="domain" description="FimH mannose-binding" evidence="4">
    <location>
        <begin position="43"/>
        <end position="183"/>
    </location>
</feature>
<dbReference type="Pfam" id="PF09160">
    <property type="entry name" value="FimH_man-bind"/>
    <property type="match status" value="1"/>
</dbReference>
<evidence type="ECO:0000256" key="1">
    <source>
        <dbReference type="ARBA" id="ARBA00004561"/>
    </source>
</evidence>
<dbReference type="InterPro" id="IPR050263">
    <property type="entry name" value="Bact_Fimbrial_Adh_Pro"/>
</dbReference>
<evidence type="ECO:0000313" key="6">
    <source>
        <dbReference type="Proteomes" id="UP000259497"/>
    </source>
</evidence>
<evidence type="ECO:0000256" key="2">
    <source>
        <dbReference type="ARBA" id="ARBA00006671"/>
    </source>
</evidence>
<evidence type="ECO:0000313" key="5">
    <source>
        <dbReference type="EMBL" id="SVS26123.1"/>
    </source>
</evidence>
<evidence type="ECO:0000256" key="3">
    <source>
        <dbReference type="ARBA" id="ARBA00023263"/>
    </source>
</evidence>
<dbReference type="InterPro" id="IPR036937">
    <property type="entry name" value="Adhesion_dom_fimbrial_sf"/>
</dbReference>
<sequence>MNKYIANRFNKLLFVLLCIIFYTKETYAFKCVDAANNVLYSSTGGGVADLYVNLTPQIQPGQNLVVDIASSILCENTRPTTRDDYVTLMSGSTYDGALRNFKGSVHYYGQTYTFPLQKPTAERKFANAGQEPWQVKLYLTPISVASGVLIKRGEKIATLVLFQRGVNKGTANENEQTVTFTWNVMANHDVTILTGGCTIAADNVTVNLPDYPGTAKVPVKINCAKNQNLKFFLSGTTADAARTIFVNQANASPAQGVGVQLKRNNVIIPANFDISLGTVATANVDLGLVANYARTIGQVTAGNVQSIIYLTFEYE</sequence>
<dbReference type="SUPFAM" id="SSF49401">
    <property type="entry name" value="Bacterial adhesins"/>
    <property type="match status" value="2"/>
</dbReference>
<reference evidence="5 6" key="1">
    <citation type="submission" date="2018-08" db="EMBL/GenBank/DDBJ databases">
        <authorList>
            <consortium name="Pathogen Informatics"/>
        </authorList>
    </citation>
    <scope>NUCLEOTIDE SEQUENCE [LARGE SCALE GENOMIC DNA]</scope>
    <source>
        <strain evidence="5 6">EuSCAPE_GR114</strain>
    </source>
</reference>
<dbReference type="GO" id="GO:0009289">
    <property type="term" value="C:pilus"/>
    <property type="evidence" value="ECO:0007669"/>
    <property type="project" value="UniProtKB-SubCell"/>
</dbReference>
<dbReference type="CDD" id="cd10466">
    <property type="entry name" value="FimH_man-bind"/>
    <property type="match status" value="1"/>
</dbReference>
<dbReference type="PANTHER" id="PTHR33420:SF14">
    <property type="entry name" value="TYPE 1 FIMBRIN D-MANNOSE SPECIFIC ADHESIN"/>
    <property type="match status" value="1"/>
</dbReference>
<comment type="similarity">
    <text evidence="2">Belongs to the fimbrial protein family.</text>
</comment>
<protein>
    <submittedName>
        <fullName evidence="5">Fimbrial protein FimH</fullName>
    </submittedName>
</protein>
<accession>A0ABD7NNP9</accession>
<dbReference type="RefSeq" id="WP_048986786.1">
    <property type="nucleotide sequence ID" value="NZ_BQGY01000002.1"/>
</dbReference>
<dbReference type="InterPro" id="IPR008966">
    <property type="entry name" value="Adhesion_dom_sf"/>
</dbReference>
<dbReference type="Gene3D" id="2.60.40.1090">
    <property type="entry name" value="Fimbrial-type adhesion domain"/>
    <property type="match status" value="2"/>
</dbReference>
<evidence type="ECO:0000259" key="4">
    <source>
        <dbReference type="Pfam" id="PF09160"/>
    </source>
</evidence>
<dbReference type="Proteomes" id="UP000259497">
    <property type="component" value="Unassembled WGS sequence"/>
</dbReference>
<organism evidence="5 6">
    <name type="scientific">Klebsiella pneumoniae</name>
    <dbReference type="NCBI Taxonomy" id="573"/>
    <lineage>
        <taxon>Bacteria</taxon>
        <taxon>Pseudomonadati</taxon>
        <taxon>Pseudomonadota</taxon>
        <taxon>Gammaproteobacteria</taxon>
        <taxon>Enterobacterales</taxon>
        <taxon>Enterobacteriaceae</taxon>
        <taxon>Klebsiella/Raoultella group</taxon>
        <taxon>Klebsiella</taxon>
        <taxon>Klebsiella pneumoniae complex</taxon>
    </lineage>
</organism>
<dbReference type="EMBL" id="UIXM01000007">
    <property type="protein sequence ID" value="SVS26123.1"/>
    <property type="molecule type" value="Genomic_DNA"/>
</dbReference>
<comment type="subcellular location">
    <subcellularLocation>
        <location evidence="1">Fimbrium</location>
    </subcellularLocation>
</comment>